<gene>
    <name evidence="1" type="ORF">RRG08_048845</name>
</gene>
<evidence type="ECO:0000313" key="2">
    <source>
        <dbReference type="Proteomes" id="UP001283361"/>
    </source>
</evidence>
<dbReference type="EMBL" id="JAWDGP010005241">
    <property type="protein sequence ID" value="KAK3758686.1"/>
    <property type="molecule type" value="Genomic_DNA"/>
</dbReference>
<name>A0AAE1D622_9GAST</name>
<accession>A0AAE1D622</accession>
<evidence type="ECO:0000313" key="1">
    <source>
        <dbReference type="EMBL" id="KAK3758686.1"/>
    </source>
</evidence>
<proteinExistence type="predicted"/>
<protein>
    <submittedName>
        <fullName evidence="1">Uncharacterized protein</fullName>
    </submittedName>
</protein>
<keyword evidence="2" id="KW-1185">Reference proteome</keyword>
<sequence>RVFSLGQKLFLLGIGSTNTRLTEASNSGICAASALLSGRKYSRARTRGLQGQQYLKGTPFGSWVRGTEGATR</sequence>
<organism evidence="1 2">
    <name type="scientific">Elysia crispata</name>
    <name type="common">lettuce slug</name>
    <dbReference type="NCBI Taxonomy" id="231223"/>
    <lineage>
        <taxon>Eukaryota</taxon>
        <taxon>Metazoa</taxon>
        <taxon>Spiralia</taxon>
        <taxon>Lophotrochozoa</taxon>
        <taxon>Mollusca</taxon>
        <taxon>Gastropoda</taxon>
        <taxon>Heterobranchia</taxon>
        <taxon>Euthyneura</taxon>
        <taxon>Panpulmonata</taxon>
        <taxon>Sacoglossa</taxon>
        <taxon>Placobranchoidea</taxon>
        <taxon>Plakobranchidae</taxon>
        <taxon>Elysia</taxon>
    </lineage>
</organism>
<reference evidence="1" key="1">
    <citation type="journal article" date="2023" name="G3 (Bethesda)">
        <title>A reference genome for the long-term kleptoplast-retaining sea slug Elysia crispata morphotype clarki.</title>
        <authorList>
            <person name="Eastman K.E."/>
            <person name="Pendleton A.L."/>
            <person name="Shaikh M.A."/>
            <person name="Suttiyut T."/>
            <person name="Ogas R."/>
            <person name="Tomko P."/>
            <person name="Gavelis G."/>
            <person name="Widhalm J.R."/>
            <person name="Wisecaver J.H."/>
        </authorList>
    </citation>
    <scope>NUCLEOTIDE SEQUENCE</scope>
    <source>
        <strain evidence="1">ECLA1</strain>
    </source>
</reference>
<dbReference type="Proteomes" id="UP001283361">
    <property type="component" value="Unassembled WGS sequence"/>
</dbReference>
<dbReference type="AlphaFoldDB" id="A0AAE1D622"/>
<comment type="caution">
    <text evidence="1">The sequence shown here is derived from an EMBL/GenBank/DDBJ whole genome shotgun (WGS) entry which is preliminary data.</text>
</comment>
<feature type="non-terminal residue" evidence="1">
    <location>
        <position position="1"/>
    </location>
</feature>